<dbReference type="InterPro" id="IPR001509">
    <property type="entry name" value="Epimerase_deHydtase"/>
</dbReference>
<dbReference type="InterPro" id="IPR013549">
    <property type="entry name" value="DUF1731"/>
</dbReference>
<reference evidence="4 5" key="1">
    <citation type="submission" date="2014-12" db="EMBL/GenBank/DDBJ databases">
        <title>Genome sequencing of Alteromonas marina AD001.</title>
        <authorList>
            <person name="Adrian T.G.S."/>
            <person name="Chan K.G."/>
        </authorList>
    </citation>
    <scope>NUCLEOTIDE SEQUENCE [LARGE SCALE GENOMIC DNA]</scope>
    <source>
        <strain evidence="4 5">AD001</strain>
    </source>
</reference>
<evidence type="ECO:0000256" key="1">
    <source>
        <dbReference type="ARBA" id="ARBA00009353"/>
    </source>
</evidence>
<dbReference type="Gene3D" id="3.40.50.720">
    <property type="entry name" value="NAD(P)-binding Rossmann-like Domain"/>
    <property type="match status" value="1"/>
</dbReference>
<dbReference type="InterPro" id="IPR010099">
    <property type="entry name" value="SDR39U1"/>
</dbReference>
<dbReference type="NCBIfam" id="TIGR01777">
    <property type="entry name" value="yfcH"/>
    <property type="match status" value="1"/>
</dbReference>
<dbReference type="Proteomes" id="UP000031197">
    <property type="component" value="Unassembled WGS sequence"/>
</dbReference>
<evidence type="ECO:0000313" key="5">
    <source>
        <dbReference type="Proteomes" id="UP000031197"/>
    </source>
</evidence>
<sequence length="298" mass="32466">MNILLTGGTGLIGSEFIRQYSREHEFTVISRDFTKAKSKLGDNVKIVENVSSIENFESFDAVINLAGEPIADKRWIDTQKKIICNSRWDITSELVSKINSCDAPPPVFLSGSAIGYYGNQGDKLVTEETPPHNEFTHELCAKWETIAQSVDQAKTRVVTLRTGVVLTEKGGALGKMALPFKLGAGGTLGSGSQYLAWIHLQDMVRAISFLLENSACSGAFNLTAPEPVTNKMFSKALAKSLNRPCLFNVPGFVMKVAMGESSTMILEGQRVIPQKLTTAGFSFDFPSIDEALSGIYRA</sequence>
<comment type="similarity">
    <text evidence="1">Belongs to the NAD(P)-dependent epimerase/dehydratase family. SDR39U1 subfamily.</text>
</comment>
<organism evidence="4 5">
    <name type="scientific">Alteromonas marina</name>
    <dbReference type="NCBI Taxonomy" id="203795"/>
    <lineage>
        <taxon>Bacteria</taxon>
        <taxon>Pseudomonadati</taxon>
        <taxon>Pseudomonadota</taxon>
        <taxon>Gammaproteobacteria</taxon>
        <taxon>Alteromonadales</taxon>
        <taxon>Alteromonadaceae</taxon>
        <taxon>Alteromonas/Salinimonas group</taxon>
        <taxon>Alteromonas</taxon>
    </lineage>
</organism>
<dbReference type="Pfam" id="PF08338">
    <property type="entry name" value="DUF1731"/>
    <property type="match status" value="1"/>
</dbReference>
<dbReference type="Pfam" id="PF01370">
    <property type="entry name" value="Epimerase"/>
    <property type="match status" value="1"/>
</dbReference>
<evidence type="ECO:0000259" key="2">
    <source>
        <dbReference type="Pfam" id="PF01370"/>
    </source>
</evidence>
<feature type="domain" description="DUF1731" evidence="3">
    <location>
        <begin position="249"/>
        <end position="293"/>
    </location>
</feature>
<dbReference type="AlphaFoldDB" id="A0A0B3Y6Y4"/>
<keyword evidence="5" id="KW-1185">Reference proteome</keyword>
<dbReference type="CDD" id="cd05242">
    <property type="entry name" value="SDR_a8"/>
    <property type="match status" value="1"/>
</dbReference>
<accession>A0A0B3Y6Y4</accession>
<dbReference type="InterPro" id="IPR036291">
    <property type="entry name" value="NAD(P)-bd_dom_sf"/>
</dbReference>
<comment type="caution">
    <text evidence="4">The sequence shown here is derived from an EMBL/GenBank/DDBJ whole genome shotgun (WGS) entry which is preliminary data.</text>
</comment>
<protein>
    <submittedName>
        <fullName evidence="4">Epimerase</fullName>
    </submittedName>
</protein>
<dbReference type="PANTHER" id="PTHR11092:SF0">
    <property type="entry name" value="EPIMERASE FAMILY PROTEIN SDR39U1"/>
    <property type="match status" value="1"/>
</dbReference>
<dbReference type="OrthoDB" id="9801773at2"/>
<gene>
    <name evidence="4" type="ORF">RJ41_00860</name>
</gene>
<proteinExistence type="inferred from homology"/>
<dbReference type="EMBL" id="JWLW01000001">
    <property type="protein sequence ID" value="KHT57911.1"/>
    <property type="molecule type" value="Genomic_DNA"/>
</dbReference>
<dbReference type="PANTHER" id="PTHR11092">
    <property type="entry name" value="SUGAR NUCLEOTIDE EPIMERASE RELATED"/>
    <property type="match status" value="1"/>
</dbReference>
<evidence type="ECO:0000313" key="4">
    <source>
        <dbReference type="EMBL" id="KHT57911.1"/>
    </source>
</evidence>
<name>A0A0B3Y6Y4_9ALTE</name>
<evidence type="ECO:0000259" key="3">
    <source>
        <dbReference type="Pfam" id="PF08338"/>
    </source>
</evidence>
<dbReference type="SUPFAM" id="SSF51735">
    <property type="entry name" value="NAD(P)-binding Rossmann-fold domains"/>
    <property type="match status" value="1"/>
</dbReference>
<dbReference type="RefSeq" id="WP_039216297.1">
    <property type="nucleotide sequence ID" value="NZ_JWLW01000001.1"/>
</dbReference>
<feature type="domain" description="NAD-dependent epimerase/dehydratase" evidence="2">
    <location>
        <begin position="3"/>
        <end position="221"/>
    </location>
</feature>